<dbReference type="EMBL" id="BSPV01000005">
    <property type="protein sequence ID" value="GLT14674.1"/>
    <property type="molecule type" value="Genomic_DNA"/>
</dbReference>
<evidence type="ECO:0000313" key="5">
    <source>
        <dbReference type="Proteomes" id="UP000319828"/>
    </source>
</evidence>
<evidence type="ECO:0000313" key="3">
    <source>
        <dbReference type="EMBL" id="GLT14674.1"/>
    </source>
</evidence>
<evidence type="ECO:0000256" key="2">
    <source>
        <dbReference type="SAM" id="SignalP"/>
    </source>
</evidence>
<protein>
    <submittedName>
        <fullName evidence="4">Uncharacterized protein</fullName>
    </submittedName>
</protein>
<dbReference type="InterPro" id="IPR036709">
    <property type="entry name" value="Autotransporte_beta_dom_sf"/>
</dbReference>
<dbReference type="Proteomes" id="UP001157156">
    <property type="component" value="Unassembled WGS sequence"/>
</dbReference>
<accession>A0A557PBJ5</accession>
<keyword evidence="2" id="KW-0732">Signal</keyword>
<comment type="caution">
    <text evidence="4">The sequence shown here is derived from an EMBL/GenBank/DDBJ whole genome shotgun (WGS) entry which is preliminary data.</text>
</comment>
<gene>
    <name evidence="4" type="ORF">FOF44_05815</name>
    <name evidence="3" type="ORF">GCM10007931_16490</name>
</gene>
<dbReference type="EMBL" id="VMKJ01000007">
    <property type="protein sequence ID" value="TVO37996.1"/>
    <property type="molecule type" value="Genomic_DNA"/>
</dbReference>
<reference evidence="6" key="2">
    <citation type="journal article" date="2019" name="Int. J. Syst. Evol. Microbiol.">
        <title>The Global Catalogue of Microorganisms (GCM) 10K type strain sequencing project: providing services to taxonomists for standard genome sequencing and annotation.</title>
        <authorList>
            <consortium name="The Broad Institute Genomics Platform"/>
            <consortium name="The Broad Institute Genome Sequencing Center for Infectious Disease"/>
            <person name="Wu L."/>
            <person name="Ma J."/>
        </authorList>
    </citation>
    <scope>NUCLEOTIDE SEQUENCE [LARGE SCALE GENOMIC DNA]</scope>
    <source>
        <strain evidence="6">NBRC 111146</strain>
    </source>
</reference>
<sequence>MSRRPLSGFANLKHGVSLISTYLTSALFSIAYAASSQIGEVTTVPKAGTPQSAQTTQAKPTSGNPNRPANSDKVWDRILPIGGQVAIYNGYDLPLPFGVSFLYSYIEQDQTISDMKIGYGGPANVDIDFLSFDRFRSKTNTPQLKLDAWVLPFLNVFATVGRIKGTIDIKMSMPKGSVVTSDPVTNAINDGIQAYCAKNPVKCRAGSALKPDTPPDIFNGEPWRLNAEAEIEGYNYSLGAMLAGASGDWFYTMPVVYTQTNMKKTNVSGGTLNIQPRVGYNFELNHGLELALYTGASYMDSNQTISGGFNLETMESTQDFDAPHTIAFEVHQENSEKWAGILGANFTVNKHLSAAMEYTGVVGDRRQLIIMVNGRF</sequence>
<feature type="signal peptide" evidence="2">
    <location>
        <begin position="1"/>
        <end position="33"/>
    </location>
</feature>
<evidence type="ECO:0000256" key="1">
    <source>
        <dbReference type="SAM" id="MobiDB-lite"/>
    </source>
</evidence>
<reference evidence="3" key="1">
    <citation type="journal article" date="2014" name="Int. J. Syst. Evol. Microbiol.">
        <title>Complete genome of a new Firmicutes species belonging to the dominant human colonic microbiota ('Ruminococcus bicirculans') reveals two chromosomes and a selective capacity to utilize plant glucans.</title>
        <authorList>
            <consortium name="NISC Comparative Sequencing Program"/>
            <person name="Wegmann U."/>
            <person name="Louis P."/>
            <person name="Goesmann A."/>
            <person name="Henrissat B."/>
            <person name="Duncan S.H."/>
            <person name="Flint H.J."/>
        </authorList>
    </citation>
    <scope>NUCLEOTIDE SEQUENCE</scope>
    <source>
        <strain evidence="3">NBRC 111146</strain>
    </source>
</reference>
<feature type="chain" id="PRO_5022202617" evidence="2">
    <location>
        <begin position="34"/>
        <end position="376"/>
    </location>
</feature>
<keyword evidence="6" id="KW-1185">Reference proteome</keyword>
<evidence type="ECO:0000313" key="4">
    <source>
        <dbReference type="EMBL" id="TVO37996.1"/>
    </source>
</evidence>
<reference evidence="3" key="4">
    <citation type="submission" date="2023-01" db="EMBL/GenBank/DDBJ databases">
        <title>Draft genome sequence of Vibrio algivorus strain NBRC 111146.</title>
        <authorList>
            <person name="Sun Q."/>
            <person name="Mori K."/>
        </authorList>
    </citation>
    <scope>NUCLEOTIDE SEQUENCE</scope>
    <source>
        <strain evidence="3">NBRC 111146</strain>
    </source>
</reference>
<dbReference type="Proteomes" id="UP000319828">
    <property type="component" value="Unassembled WGS sequence"/>
</dbReference>
<dbReference type="AlphaFoldDB" id="A0A557PBJ5"/>
<proteinExistence type="predicted"/>
<dbReference type="SUPFAM" id="SSF103515">
    <property type="entry name" value="Autotransporter"/>
    <property type="match status" value="1"/>
</dbReference>
<feature type="region of interest" description="Disordered" evidence="1">
    <location>
        <begin position="45"/>
        <end position="71"/>
    </location>
</feature>
<feature type="compositionally biased region" description="Polar residues" evidence="1">
    <location>
        <begin position="49"/>
        <end position="69"/>
    </location>
</feature>
<dbReference type="OrthoDB" id="7593840at2"/>
<organism evidence="4 5">
    <name type="scientific">Vibrio algivorus</name>
    <dbReference type="NCBI Taxonomy" id="1667024"/>
    <lineage>
        <taxon>Bacteria</taxon>
        <taxon>Pseudomonadati</taxon>
        <taxon>Pseudomonadota</taxon>
        <taxon>Gammaproteobacteria</taxon>
        <taxon>Vibrionales</taxon>
        <taxon>Vibrionaceae</taxon>
        <taxon>Vibrio</taxon>
    </lineage>
</organism>
<evidence type="ECO:0000313" key="6">
    <source>
        <dbReference type="Proteomes" id="UP001157156"/>
    </source>
</evidence>
<reference evidence="4 5" key="3">
    <citation type="submission" date="2019-07" db="EMBL/GenBank/DDBJ databases">
        <title>The draft genome sequence of Vibrio algivorus M1486.</title>
        <authorList>
            <person name="Meng X."/>
        </authorList>
    </citation>
    <scope>NUCLEOTIDE SEQUENCE [LARGE SCALE GENOMIC DNA]</scope>
    <source>
        <strain evidence="4 5">M1486</strain>
    </source>
</reference>
<dbReference type="RefSeq" id="WP_089125031.1">
    <property type="nucleotide sequence ID" value="NZ_BSPV01000005.1"/>
</dbReference>
<name>A0A557PBJ5_9VIBR</name>